<evidence type="ECO:0000313" key="9">
    <source>
        <dbReference type="EMBL" id="TDC78642.1"/>
    </source>
</evidence>
<accession>A0A4R4TT49</accession>
<dbReference type="InterPro" id="IPR000620">
    <property type="entry name" value="EamA_dom"/>
</dbReference>
<dbReference type="OrthoDB" id="4084936at2"/>
<proteinExistence type="inferred from homology"/>
<organism evidence="9 10">
    <name type="scientific">Streptomyces hainanensis</name>
    <dbReference type="NCBI Taxonomy" id="402648"/>
    <lineage>
        <taxon>Bacteria</taxon>
        <taxon>Bacillati</taxon>
        <taxon>Actinomycetota</taxon>
        <taxon>Actinomycetes</taxon>
        <taxon>Kitasatosporales</taxon>
        <taxon>Streptomycetaceae</taxon>
        <taxon>Streptomyces</taxon>
    </lineage>
</organism>
<comment type="similarity">
    <text evidence="2">Belongs to the EamA transporter family.</text>
</comment>
<dbReference type="Proteomes" id="UP000295345">
    <property type="component" value="Unassembled WGS sequence"/>
</dbReference>
<evidence type="ECO:0000259" key="8">
    <source>
        <dbReference type="Pfam" id="PF00892"/>
    </source>
</evidence>
<evidence type="ECO:0000256" key="1">
    <source>
        <dbReference type="ARBA" id="ARBA00004141"/>
    </source>
</evidence>
<feature type="domain" description="EamA" evidence="8">
    <location>
        <begin position="57"/>
        <end position="183"/>
    </location>
</feature>
<gene>
    <name evidence="9" type="ORF">E1283_04615</name>
</gene>
<dbReference type="InterPro" id="IPR037185">
    <property type="entry name" value="EmrE-like"/>
</dbReference>
<dbReference type="EMBL" id="SMKI01000029">
    <property type="protein sequence ID" value="TDC78642.1"/>
    <property type="molecule type" value="Genomic_DNA"/>
</dbReference>
<feature type="region of interest" description="Disordered" evidence="6">
    <location>
        <begin position="1"/>
        <end position="30"/>
    </location>
</feature>
<evidence type="ECO:0000256" key="5">
    <source>
        <dbReference type="ARBA" id="ARBA00023136"/>
    </source>
</evidence>
<evidence type="ECO:0000256" key="2">
    <source>
        <dbReference type="ARBA" id="ARBA00007362"/>
    </source>
</evidence>
<feature type="transmembrane region" description="Helical" evidence="7">
    <location>
        <begin position="198"/>
        <end position="216"/>
    </location>
</feature>
<feature type="transmembrane region" description="Helical" evidence="7">
    <location>
        <begin position="321"/>
        <end position="337"/>
    </location>
</feature>
<keyword evidence="5 7" id="KW-0472">Membrane</keyword>
<dbReference type="InterPro" id="IPR050638">
    <property type="entry name" value="AA-Vitamin_Transporters"/>
</dbReference>
<feature type="transmembrane region" description="Helical" evidence="7">
    <location>
        <begin position="83"/>
        <end position="100"/>
    </location>
</feature>
<dbReference type="GO" id="GO:0016020">
    <property type="term" value="C:membrane"/>
    <property type="evidence" value="ECO:0007669"/>
    <property type="project" value="UniProtKB-SubCell"/>
</dbReference>
<feature type="transmembrane region" description="Helical" evidence="7">
    <location>
        <begin position="228"/>
        <end position="247"/>
    </location>
</feature>
<name>A0A4R4TT49_9ACTN</name>
<feature type="transmembrane region" description="Helical" evidence="7">
    <location>
        <begin position="263"/>
        <end position="284"/>
    </location>
</feature>
<dbReference type="PANTHER" id="PTHR32322">
    <property type="entry name" value="INNER MEMBRANE TRANSPORTER"/>
    <property type="match status" value="1"/>
</dbReference>
<feature type="transmembrane region" description="Helical" evidence="7">
    <location>
        <begin position="112"/>
        <end position="129"/>
    </location>
</feature>
<feature type="transmembrane region" description="Helical" evidence="7">
    <location>
        <begin position="296"/>
        <end position="315"/>
    </location>
</feature>
<evidence type="ECO:0000256" key="7">
    <source>
        <dbReference type="SAM" id="Phobius"/>
    </source>
</evidence>
<dbReference type="PANTHER" id="PTHR32322:SF2">
    <property type="entry name" value="EAMA DOMAIN-CONTAINING PROTEIN"/>
    <property type="match status" value="1"/>
</dbReference>
<feature type="transmembrane region" description="Helical" evidence="7">
    <location>
        <begin position="52"/>
        <end position="71"/>
    </location>
</feature>
<sequence length="367" mass="39496">MSRPDQGRQIHRRDAVPAPPTRHGVPAAARRRAHRLVRDGGLNTRTAMRLTYLKLGASAFFWGGSAIAGKLVMDELGPASTTFLRFGGAAVLLLAIVPLMRLPLRVGLREHLRYATLGLIGVTLCYYFYFRGLQASSAFNAALLEATIPLVTLALGVAAGRERASRLETVGFVVSYLGVVVIITRLSPNAILEADYNWGDILLLLSTVCFGLYNFLLKLFAPRGDATVQTCLIFCYGALGLVPWLLLDQEGLADLRRFPELEWSLIGCMVFMAVGSSVLAYLFFNQGVHLLGAAKASGFINLVPVITIVLSLALLGERPGAIQLLGAAVVMVGVYLSQRRARPGPAPAEVSRAAAGAGRGAWPRRRG</sequence>
<evidence type="ECO:0000256" key="6">
    <source>
        <dbReference type="SAM" id="MobiDB-lite"/>
    </source>
</evidence>
<keyword evidence="3 7" id="KW-0812">Transmembrane</keyword>
<reference evidence="9 10" key="1">
    <citation type="submission" date="2019-03" db="EMBL/GenBank/DDBJ databases">
        <title>Draft genome sequences of novel Actinobacteria.</title>
        <authorList>
            <person name="Sahin N."/>
            <person name="Ay H."/>
            <person name="Saygin H."/>
        </authorList>
    </citation>
    <scope>NUCLEOTIDE SEQUENCE [LARGE SCALE GENOMIC DNA]</scope>
    <source>
        <strain evidence="9 10">DSM 41900</strain>
    </source>
</reference>
<evidence type="ECO:0000313" key="10">
    <source>
        <dbReference type="Proteomes" id="UP000295345"/>
    </source>
</evidence>
<dbReference type="SUPFAM" id="SSF103481">
    <property type="entry name" value="Multidrug resistance efflux transporter EmrE"/>
    <property type="match status" value="2"/>
</dbReference>
<evidence type="ECO:0000256" key="4">
    <source>
        <dbReference type="ARBA" id="ARBA00022989"/>
    </source>
</evidence>
<keyword evidence="10" id="KW-1185">Reference proteome</keyword>
<protein>
    <submittedName>
        <fullName evidence="9">DMT family transporter</fullName>
    </submittedName>
</protein>
<feature type="region of interest" description="Disordered" evidence="6">
    <location>
        <begin position="342"/>
        <end position="367"/>
    </location>
</feature>
<dbReference type="Pfam" id="PF00892">
    <property type="entry name" value="EamA"/>
    <property type="match status" value="2"/>
</dbReference>
<feature type="compositionally biased region" description="Basic and acidic residues" evidence="6">
    <location>
        <begin position="1"/>
        <end position="15"/>
    </location>
</feature>
<comment type="caution">
    <text evidence="9">The sequence shown here is derived from an EMBL/GenBank/DDBJ whole genome shotgun (WGS) entry which is preliminary data.</text>
</comment>
<dbReference type="AlphaFoldDB" id="A0A4R4TT49"/>
<feature type="transmembrane region" description="Helical" evidence="7">
    <location>
        <begin position="141"/>
        <end position="160"/>
    </location>
</feature>
<keyword evidence="4 7" id="KW-1133">Transmembrane helix</keyword>
<feature type="domain" description="EamA" evidence="8">
    <location>
        <begin position="198"/>
        <end position="336"/>
    </location>
</feature>
<evidence type="ECO:0000256" key="3">
    <source>
        <dbReference type="ARBA" id="ARBA00022692"/>
    </source>
</evidence>
<feature type="compositionally biased region" description="Low complexity" evidence="6">
    <location>
        <begin position="347"/>
        <end position="356"/>
    </location>
</feature>
<comment type="subcellular location">
    <subcellularLocation>
        <location evidence="1">Membrane</location>
        <topology evidence="1">Multi-pass membrane protein</topology>
    </subcellularLocation>
</comment>
<feature type="transmembrane region" description="Helical" evidence="7">
    <location>
        <begin position="167"/>
        <end position="186"/>
    </location>
</feature>